<dbReference type="Pfam" id="PF04149">
    <property type="entry name" value="DUF397"/>
    <property type="match status" value="1"/>
</dbReference>
<name>A0A553ZFN4_9ACTN</name>
<dbReference type="AlphaFoldDB" id="A0A553ZFN4"/>
<keyword evidence="3" id="KW-1185">Reference proteome</keyword>
<organism evidence="2 3">
    <name type="scientific">Streptomyces benahoarensis</name>
    <dbReference type="NCBI Taxonomy" id="2595054"/>
    <lineage>
        <taxon>Bacteria</taxon>
        <taxon>Bacillati</taxon>
        <taxon>Actinomycetota</taxon>
        <taxon>Actinomycetes</taxon>
        <taxon>Kitasatosporales</taxon>
        <taxon>Streptomycetaceae</taxon>
        <taxon>Streptomyces</taxon>
    </lineage>
</organism>
<dbReference type="InterPro" id="IPR007278">
    <property type="entry name" value="DUF397"/>
</dbReference>
<evidence type="ECO:0000259" key="1">
    <source>
        <dbReference type="Pfam" id="PF04149"/>
    </source>
</evidence>
<feature type="domain" description="DUF397" evidence="1">
    <location>
        <begin position="8"/>
        <end position="42"/>
    </location>
</feature>
<comment type="caution">
    <text evidence="2">The sequence shown here is derived from an EMBL/GenBank/DDBJ whole genome shotgun (WGS) entry which is preliminary data.</text>
</comment>
<dbReference type="EMBL" id="VKLS01000151">
    <property type="protein sequence ID" value="TSB40227.1"/>
    <property type="molecule type" value="Genomic_DNA"/>
</dbReference>
<dbReference type="RefSeq" id="WP_143941439.1">
    <property type="nucleotide sequence ID" value="NZ_VKLS01000151.1"/>
</dbReference>
<proteinExistence type="predicted"/>
<evidence type="ECO:0000313" key="2">
    <source>
        <dbReference type="EMBL" id="TSB40227.1"/>
    </source>
</evidence>
<sequence>MGSADLTGTAYAAVAVRDAKAPQGPAMVFPAGGWASSVSTVKRGELSA</sequence>
<accession>A0A553ZFN4</accession>
<reference evidence="2 3" key="1">
    <citation type="submission" date="2019-07" db="EMBL/GenBank/DDBJ databases">
        <title>Draft genome for Streptomyces benahoarensis MZ03-48.</title>
        <authorList>
            <person name="Gonzalez-Pimentel J.L."/>
        </authorList>
    </citation>
    <scope>NUCLEOTIDE SEQUENCE [LARGE SCALE GENOMIC DNA]</scope>
    <source>
        <strain evidence="2 3">MZ03-48</strain>
    </source>
</reference>
<gene>
    <name evidence="2" type="ORF">FNZ23_14445</name>
</gene>
<evidence type="ECO:0000313" key="3">
    <source>
        <dbReference type="Proteomes" id="UP000320888"/>
    </source>
</evidence>
<protein>
    <submittedName>
        <fullName evidence="2">DUF397 domain-containing protein</fullName>
    </submittedName>
</protein>
<dbReference type="Proteomes" id="UP000320888">
    <property type="component" value="Unassembled WGS sequence"/>
</dbReference>